<dbReference type="AlphaFoldDB" id="A0A2J8P9W2"/>
<protein>
    <submittedName>
        <fullName evidence="1">UQCRC1 isoform 6</fullName>
    </submittedName>
</protein>
<gene>
    <name evidence="1" type="ORF">CK820_G0005149</name>
</gene>
<organism evidence="1 2">
    <name type="scientific">Pan troglodytes</name>
    <name type="common">Chimpanzee</name>
    <dbReference type="NCBI Taxonomy" id="9598"/>
    <lineage>
        <taxon>Eukaryota</taxon>
        <taxon>Metazoa</taxon>
        <taxon>Chordata</taxon>
        <taxon>Craniata</taxon>
        <taxon>Vertebrata</taxon>
        <taxon>Euteleostomi</taxon>
        <taxon>Mammalia</taxon>
        <taxon>Eutheria</taxon>
        <taxon>Euarchontoglires</taxon>
        <taxon>Primates</taxon>
        <taxon>Haplorrhini</taxon>
        <taxon>Catarrhini</taxon>
        <taxon>Hominidae</taxon>
        <taxon>Pan</taxon>
    </lineage>
</organism>
<comment type="caution">
    <text evidence="1">The sequence shown here is derived from an EMBL/GenBank/DDBJ whole genome shotgun (WGS) entry which is preliminary data.</text>
</comment>
<evidence type="ECO:0000313" key="2">
    <source>
        <dbReference type="Proteomes" id="UP000236370"/>
    </source>
</evidence>
<evidence type="ECO:0000313" key="1">
    <source>
        <dbReference type="EMBL" id="PNI80812.1"/>
    </source>
</evidence>
<accession>A0A2J8P9W2</accession>
<sequence>MAASVVCRAATAGAQVLLRARRSVRWECGLMLAAVLRLRRIMGRATFWSIWLSREQRIGLAVPWRRRWRAWGPILMPTAPGSTQLTTSRRCPRICRKLWSSWVTLCRTVVWKTHRLRRNVM</sequence>
<dbReference type="Proteomes" id="UP000236370">
    <property type="component" value="Unassembled WGS sequence"/>
</dbReference>
<dbReference type="EMBL" id="NBAG03000218">
    <property type="protein sequence ID" value="PNI80812.1"/>
    <property type="molecule type" value="Genomic_DNA"/>
</dbReference>
<reference evidence="1 2" key="1">
    <citation type="submission" date="2017-12" db="EMBL/GenBank/DDBJ databases">
        <title>High-resolution comparative analysis of great ape genomes.</title>
        <authorList>
            <person name="Pollen A."/>
            <person name="Hastie A."/>
            <person name="Hormozdiari F."/>
            <person name="Dougherty M."/>
            <person name="Liu R."/>
            <person name="Chaisson M."/>
            <person name="Hoppe E."/>
            <person name="Hill C."/>
            <person name="Pang A."/>
            <person name="Hillier L."/>
            <person name="Baker C."/>
            <person name="Armstrong J."/>
            <person name="Shendure J."/>
            <person name="Paten B."/>
            <person name="Wilson R."/>
            <person name="Chao H."/>
            <person name="Schneider V."/>
            <person name="Ventura M."/>
            <person name="Kronenberg Z."/>
            <person name="Murali S."/>
            <person name="Gordon D."/>
            <person name="Cantsilieris S."/>
            <person name="Munson K."/>
            <person name="Nelson B."/>
            <person name="Raja A."/>
            <person name="Underwood J."/>
            <person name="Diekhans M."/>
            <person name="Fiddes I."/>
            <person name="Haussler D."/>
            <person name="Eichler E."/>
        </authorList>
    </citation>
    <scope>NUCLEOTIDE SEQUENCE [LARGE SCALE GENOMIC DNA]</scope>
    <source>
        <strain evidence="1">Yerkes chimp pedigree #C0471</strain>
    </source>
</reference>
<proteinExistence type="predicted"/>
<name>A0A2J8P9W2_PANTR</name>